<feature type="chain" id="PRO_5042431842" description="Spaetzle domain-containing protein" evidence="1">
    <location>
        <begin position="19"/>
        <end position="207"/>
    </location>
</feature>
<accession>A0A8W8MEC1</accession>
<evidence type="ECO:0000313" key="3">
    <source>
        <dbReference type="Proteomes" id="UP000005408"/>
    </source>
</evidence>
<evidence type="ECO:0008006" key="4">
    <source>
        <dbReference type="Google" id="ProtNLM"/>
    </source>
</evidence>
<evidence type="ECO:0000256" key="1">
    <source>
        <dbReference type="SAM" id="SignalP"/>
    </source>
</evidence>
<dbReference type="EnsemblMetazoa" id="G32366.1">
    <property type="protein sequence ID" value="G32366.1:cds"/>
    <property type="gene ID" value="G32366"/>
</dbReference>
<proteinExistence type="predicted"/>
<keyword evidence="3" id="KW-1185">Reference proteome</keyword>
<dbReference type="EnsemblMetazoa" id="G32366.2">
    <property type="protein sequence ID" value="G32366.2:cds"/>
    <property type="gene ID" value="G32366"/>
</dbReference>
<protein>
    <recommendedName>
        <fullName evidence="4">Spaetzle domain-containing protein</fullName>
    </recommendedName>
</protein>
<dbReference type="Proteomes" id="UP000005408">
    <property type="component" value="Unassembled WGS sequence"/>
</dbReference>
<evidence type="ECO:0000313" key="2">
    <source>
        <dbReference type="EnsemblMetazoa" id="G32366.4:cds"/>
    </source>
</evidence>
<dbReference type="EnsemblMetazoa" id="G32366.4">
    <property type="protein sequence ID" value="G32366.4:cds"/>
    <property type="gene ID" value="G32366"/>
</dbReference>
<keyword evidence="1" id="KW-0732">Signal</keyword>
<dbReference type="OMA" id="GMCINEP"/>
<sequence>MKAETCIGFLFCFATVCSQNTLEHIGEQLENSGSKNEISPFCMAGKCAGVPYERIQSLYRGLFFTKEEIKINLIKTKKYTERCQIYEGDKASLRKPKSWKQKRCGRSSLTDGDVCCPTSISAMCPEYLTNTNGIRRIIVHFPGMQPDPMYQYIPRGLCHFRSRGNCSTCREESALLNILVVDETFRSYPPLEFDSFYIHSYCSCKGG</sequence>
<name>A0A8W8MEC1_MAGGI</name>
<organism evidence="2 3">
    <name type="scientific">Magallana gigas</name>
    <name type="common">Pacific oyster</name>
    <name type="synonym">Crassostrea gigas</name>
    <dbReference type="NCBI Taxonomy" id="29159"/>
    <lineage>
        <taxon>Eukaryota</taxon>
        <taxon>Metazoa</taxon>
        <taxon>Spiralia</taxon>
        <taxon>Lophotrochozoa</taxon>
        <taxon>Mollusca</taxon>
        <taxon>Bivalvia</taxon>
        <taxon>Autobranchia</taxon>
        <taxon>Pteriomorphia</taxon>
        <taxon>Ostreida</taxon>
        <taxon>Ostreoidea</taxon>
        <taxon>Ostreidae</taxon>
        <taxon>Magallana</taxon>
    </lineage>
</organism>
<feature type="signal peptide" evidence="1">
    <location>
        <begin position="1"/>
        <end position="18"/>
    </location>
</feature>
<dbReference type="AlphaFoldDB" id="A0A8W8MEC1"/>
<reference evidence="2" key="1">
    <citation type="submission" date="2022-08" db="UniProtKB">
        <authorList>
            <consortium name="EnsemblMetazoa"/>
        </authorList>
    </citation>
    <scope>IDENTIFICATION</scope>
    <source>
        <strain evidence="2">05x7-T-G4-1.051#20</strain>
    </source>
</reference>